<comment type="caution">
    <text evidence="8">The sequence shown here is derived from an EMBL/GenBank/DDBJ whole genome shotgun (WGS) entry which is preliminary data.</text>
</comment>
<dbReference type="GO" id="GO:0022857">
    <property type="term" value="F:transmembrane transporter activity"/>
    <property type="evidence" value="ECO:0007669"/>
    <property type="project" value="InterPro"/>
</dbReference>
<evidence type="ECO:0000256" key="4">
    <source>
        <dbReference type="ARBA" id="ARBA00022989"/>
    </source>
</evidence>
<feature type="transmembrane region" description="Helical" evidence="6">
    <location>
        <begin position="233"/>
        <end position="257"/>
    </location>
</feature>
<evidence type="ECO:0000256" key="5">
    <source>
        <dbReference type="ARBA" id="ARBA00023136"/>
    </source>
</evidence>
<evidence type="ECO:0000256" key="6">
    <source>
        <dbReference type="SAM" id="Phobius"/>
    </source>
</evidence>
<feature type="transmembrane region" description="Helical" evidence="6">
    <location>
        <begin position="366"/>
        <end position="390"/>
    </location>
</feature>
<dbReference type="PANTHER" id="PTHR23504">
    <property type="entry name" value="MAJOR FACILITATOR SUPERFAMILY DOMAIN-CONTAINING PROTEIN 10"/>
    <property type="match status" value="1"/>
</dbReference>
<dbReference type="EMBL" id="CAJVPQ010008703">
    <property type="protein sequence ID" value="CAG8709156.1"/>
    <property type="molecule type" value="Genomic_DNA"/>
</dbReference>
<proteinExistence type="predicted"/>
<dbReference type="GO" id="GO:0016020">
    <property type="term" value="C:membrane"/>
    <property type="evidence" value="ECO:0007669"/>
    <property type="project" value="UniProtKB-SubCell"/>
</dbReference>
<dbReference type="SUPFAM" id="SSF103473">
    <property type="entry name" value="MFS general substrate transporter"/>
    <property type="match status" value="1"/>
</dbReference>
<reference evidence="8" key="1">
    <citation type="submission" date="2021-06" db="EMBL/GenBank/DDBJ databases">
        <authorList>
            <person name="Kallberg Y."/>
            <person name="Tangrot J."/>
            <person name="Rosling A."/>
        </authorList>
    </citation>
    <scope>NUCLEOTIDE SEQUENCE</scope>
    <source>
        <strain evidence="8">UK204</strain>
    </source>
</reference>
<feature type="transmembrane region" description="Helical" evidence="6">
    <location>
        <begin position="191"/>
        <end position="213"/>
    </location>
</feature>
<organism evidence="8 9">
    <name type="scientific">Funneliformis caledonium</name>
    <dbReference type="NCBI Taxonomy" id="1117310"/>
    <lineage>
        <taxon>Eukaryota</taxon>
        <taxon>Fungi</taxon>
        <taxon>Fungi incertae sedis</taxon>
        <taxon>Mucoromycota</taxon>
        <taxon>Glomeromycotina</taxon>
        <taxon>Glomeromycetes</taxon>
        <taxon>Glomerales</taxon>
        <taxon>Glomeraceae</taxon>
        <taxon>Funneliformis</taxon>
    </lineage>
</organism>
<dbReference type="PRINTS" id="PR01035">
    <property type="entry name" value="TCRTETA"/>
</dbReference>
<dbReference type="InterPro" id="IPR020846">
    <property type="entry name" value="MFS_dom"/>
</dbReference>
<dbReference type="OrthoDB" id="419616at2759"/>
<dbReference type="Gene3D" id="1.20.1250.20">
    <property type="entry name" value="MFS general substrate transporter like domains"/>
    <property type="match status" value="1"/>
</dbReference>
<accession>A0A9N9HW93</accession>
<evidence type="ECO:0000313" key="8">
    <source>
        <dbReference type="EMBL" id="CAG8709156.1"/>
    </source>
</evidence>
<keyword evidence="4 6" id="KW-1133">Transmembrane helix</keyword>
<keyword evidence="9" id="KW-1185">Reference proteome</keyword>
<feature type="domain" description="Major facilitator superfamily (MFS) profile" evidence="7">
    <location>
        <begin position="62"/>
        <end position="511"/>
    </location>
</feature>
<protein>
    <submittedName>
        <fullName evidence="8">752_t:CDS:1</fullName>
    </submittedName>
</protein>
<name>A0A9N9HW93_9GLOM</name>
<gene>
    <name evidence="8" type="ORF">FCALED_LOCUS13834</name>
</gene>
<feature type="transmembrane region" description="Helical" evidence="6">
    <location>
        <begin position="402"/>
        <end position="420"/>
    </location>
</feature>
<evidence type="ECO:0000256" key="2">
    <source>
        <dbReference type="ARBA" id="ARBA00022448"/>
    </source>
</evidence>
<evidence type="ECO:0000256" key="1">
    <source>
        <dbReference type="ARBA" id="ARBA00004141"/>
    </source>
</evidence>
<feature type="transmembrane region" description="Helical" evidence="6">
    <location>
        <begin position="134"/>
        <end position="151"/>
    </location>
</feature>
<dbReference type="Pfam" id="PF07690">
    <property type="entry name" value="MFS_1"/>
    <property type="match status" value="1"/>
</dbReference>
<evidence type="ECO:0000259" key="7">
    <source>
        <dbReference type="PROSITE" id="PS50850"/>
    </source>
</evidence>
<dbReference type="Proteomes" id="UP000789570">
    <property type="component" value="Unassembled WGS sequence"/>
</dbReference>
<dbReference type="CDD" id="cd17330">
    <property type="entry name" value="MFS_SLC46_TetA_like"/>
    <property type="match status" value="1"/>
</dbReference>
<keyword evidence="2" id="KW-0813">Transport</keyword>
<feature type="transmembrane region" description="Helical" evidence="6">
    <location>
        <begin position="435"/>
        <end position="462"/>
    </location>
</feature>
<feature type="transmembrane region" description="Helical" evidence="6">
    <location>
        <begin position="63"/>
        <end position="88"/>
    </location>
</feature>
<feature type="transmembrane region" description="Helical" evidence="6">
    <location>
        <begin position="483"/>
        <end position="502"/>
    </location>
</feature>
<keyword evidence="5 6" id="KW-0472">Membrane</keyword>
<keyword evidence="3 6" id="KW-0812">Transmembrane</keyword>
<feature type="transmembrane region" description="Helical" evidence="6">
    <location>
        <begin position="100"/>
        <end position="122"/>
    </location>
</feature>
<evidence type="ECO:0000256" key="3">
    <source>
        <dbReference type="ARBA" id="ARBA00022692"/>
    </source>
</evidence>
<dbReference type="PANTHER" id="PTHR23504:SF15">
    <property type="entry name" value="MAJOR FACILITATOR SUPERFAMILY (MFS) PROFILE DOMAIN-CONTAINING PROTEIN"/>
    <property type="match status" value="1"/>
</dbReference>
<dbReference type="PROSITE" id="PS50850">
    <property type="entry name" value="MFS"/>
    <property type="match status" value="1"/>
</dbReference>
<dbReference type="InterPro" id="IPR011701">
    <property type="entry name" value="MFS"/>
</dbReference>
<comment type="subcellular location">
    <subcellularLocation>
        <location evidence="1">Membrane</location>
        <topology evidence="1">Multi-pass membrane protein</topology>
    </subcellularLocation>
</comment>
<dbReference type="InterPro" id="IPR001958">
    <property type="entry name" value="Tet-R_TetA/multi-R_MdtG-like"/>
</dbReference>
<dbReference type="InterPro" id="IPR036259">
    <property type="entry name" value="MFS_trans_sf"/>
</dbReference>
<evidence type="ECO:0000313" key="9">
    <source>
        <dbReference type="Proteomes" id="UP000789570"/>
    </source>
</evidence>
<dbReference type="AlphaFoldDB" id="A0A9N9HW93"/>
<feature type="transmembrane region" description="Helical" evidence="6">
    <location>
        <begin position="323"/>
        <end position="346"/>
    </location>
</feature>
<sequence length="511" mass="56818">MDDSFVSSGDNLISNTTEPRSANILPENLNSQHSLSNNVEDEREALIHGSKTYSETPLPKMPLFVLAVVVFSEPLNFSFLLPFVYFMVRDFHVVDDEKQIGRYAGLIASSFYLTQFCFAIFWGYMSDKYGRRPILLFGLSGITISCLLFGLSKNLVWAIITRSLCGMLNGNAGVAKSMLGELTDKTNQAKGFSVFGFCWGLGVIFGPMIGGYLSNPVDKYPNIFGNCAFLKEYPYFLPCLVAASVSFTGLIIGYFMLPETRKFKVKNDDDESRTHLIPPEPNPIKKSYGAVGHRDNTLQDDCISEYGDYDPTVMPYNQEPIPFIGISLVTLNAIISNAILALHSIMSDEIYTLFAVAKVHDGGLEYQAIDIAQSLTIMGMIHLSTQIYVYPWIARKISIIQLFHLGLLAYVPVYFAFPLINRLKIALTTPYSDTIVWYALLFLLAARFICNVLAYTSVMILLNNSATPEVLGYANGIGQMTCSFLRAIGPALGGFLWSWSLANDLSFPFNN</sequence>
<feature type="non-terminal residue" evidence="8">
    <location>
        <position position="1"/>
    </location>
</feature>